<reference evidence="6 7" key="1">
    <citation type="submission" date="2019-06" db="EMBL/GenBank/DDBJ databases">
        <title>Sequencing the genomes of 1000 actinobacteria strains.</title>
        <authorList>
            <person name="Klenk H.-P."/>
        </authorList>
    </citation>
    <scope>NUCLEOTIDE SEQUENCE [LARGE SCALE GENOMIC DNA]</scope>
    <source>
        <strain evidence="6 7">DSM 19560</strain>
    </source>
</reference>
<keyword evidence="3" id="KW-0378">Hydrolase</keyword>
<dbReference type="RefSeq" id="WP_211841595.1">
    <property type="nucleotide sequence ID" value="NZ_VIVQ01000001.1"/>
</dbReference>
<evidence type="ECO:0000313" key="7">
    <source>
        <dbReference type="Proteomes" id="UP000318297"/>
    </source>
</evidence>
<gene>
    <name evidence="6" type="ORF">BKA23_1041</name>
</gene>
<dbReference type="PROSITE" id="PS00512">
    <property type="entry name" value="ALPHA_GALACTOSIDASE"/>
    <property type="match status" value="1"/>
</dbReference>
<dbReference type="Pfam" id="PF16875">
    <property type="entry name" value="Glyco_hydro_36N"/>
    <property type="match status" value="1"/>
</dbReference>
<dbReference type="GO" id="GO:0016052">
    <property type="term" value="P:carbohydrate catabolic process"/>
    <property type="evidence" value="ECO:0007669"/>
    <property type="project" value="InterPro"/>
</dbReference>
<dbReference type="AlphaFoldDB" id="A0A561E9G0"/>
<keyword evidence="4" id="KW-0326">Glycosidase</keyword>
<evidence type="ECO:0000256" key="2">
    <source>
        <dbReference type="ARBA" id="ARBA00012755"/>
    </source>
</evidence>
<dbReference type="GO" id="GO:0004557">
    <property type="term" value="F:alpha-galactosidase activity"/>
    <property type="evidence" value="ECO:0007669"/>
    <property type="project" value="UniProtKB-EC"/>
</dbReference>
<dbReference type="Pfam" id="PF02065">
    <property type="entry name" value="Melibiase"/>
    <property type="match status" value="1"/>
</dbReference>
<dbReference type="Gene3D" id="2.70.98.60">
    <property type="entry name" value="alpha-galactosidase from lactobacil brevis"/>
    <property type="match status" value="1"/>
</dbReference>
<dbReference type="Proteomes" id="UP000318297">
    <property type="component" value="Unassembled WGS sequence"/>
</dbReference>
<proteinExistence type="predicted"/>
<dbReference type="SUPFAM" id="SSF51445">
    <property type="entry name" value="(Trans)glycosidases"/>
    <property type="match status" value="1"/>
</dbReference>
<comment type="caution">
    <text evidence="6">The sequence shown here is derived from an EMBL/GenBank/DDBJ whole genome shotgun (WGS) entry which is preliminary data.</text>
</comment>
<dbReference type="FunFam" id="3.20.20.70:FF:000118">
    <property type="entry name" value="Alpha-galactosidase"/>
    <property type="match status" value="1"/>
</dbReference>
<evidence type="ECO:0000256" key="3">
    <source>
        <dbReference type="ARBA" id="ARBA00022801"/>
    </source>
</evidence>
<feature type="domain" description="Glycosyl hydrolase family 36 N-terminal" evidence="5">
    <location>
        <begin position="56"/>
        <end position="246"/>
    </location>
</feature>
<dbReference type="InterPro" id="IPR013785">
    <property type="entry name" value="Aldolase_TIM"/>
</dbReference>
<protein>
    <recommendedName>
        <fullName evidence="2">alpha-galactosidase</fullName>
        <ecNumber evidence="2">3.2.1.22</ecNumber>
    </recommendedName>
</protein>
<evidence type="ECO:0000256" key="1">
    <source>
        <dbReference type="ARBA" id="ARBA00001255"/>
    </source>
</evidence>
<dbReference type="CDD" id="cd14791">
    <property type="entry name" value="GH36"/>
    <property type="match status" value="1"/>
</dbReference>
<comment type="catalytic activity">
    <reaction evidence="1">
        <text>Hydrolysis of terminal, non-reducing alpha-D-galactose residues in alpha-D-galactosides, including galactose oligosaccharides, galactomannans and galactolipids.</text>
        <dbReference type="EC" id="3.2.1.22"/>
    </reaction>
</comment>
<dbReference type="InterPro" id="IPR000111">
    <property type="entry name" value="Glyco_hydro_27/36_CS"/>
</dbReference>
<dbReference type="InterPro" id="IPR050985">
    <property type="entry name" value="Alpha-glycosidase_related"/>
</dbReference>
<dbReference type="InterPro" id="IPR002252">
    <property type="entry name" value="Glyco_hydro_36"/>
</dbReference>
<keyword evidence="7" id="KW-1185">Reference proteome</keyword>
<evidence type="ECO:0000259" key="5">
    <source>
        <dbReference type="Pfam" id="PF16875"/>
    </source>
</evidence>
<dbReference type="InterPro" id="IPR038417">
    <property type="entry name" value="Alpga-gal_N_sf"/>
</dbReference>
<dbReference type="Gene3D" id="3.20.20.70">
    <property type="entry name" value="Aldolase class I"/>
    <property type="match status" value="1"/>
</dbReference>
<dbReference type="EC" id="3.2.1.22" evidence="2"/>
<dbReference type="PRINTS" id="PR00743">
    <property type="entry name" value="GLHYDRLASE36"/>
</dbReference>
<dbReference type="EMBL" id="VIVQ01000001">
    <property type="protein sequence ID" value="TWE12241.1"/>
    <property type="molecule type" value="Genomic_DNA"/>
</dbReference>
<dbReference type="InterPro" id="IPR031704">
    <property type="entry name" value="Glyco_hydro_36_N"/>
</dbReference>
<evidence type="ECO:0000256" key="4">
    <source>
        <dbReference type="ARBA" id="ARBA00023295"/>
    </source>
</evidence>
<sequence length="701" mass="76105">MQFPTRHDGSCGTTLLLDDSDRSKLPVVRAVNAVGLDDSAAALAALRPGCALLQEHSAPTFLRPGLSGHRLSGADGAGGSWSTKFETTDVTYDDAVLRISARDDLAGLAVETTVEALTGGALRIRHRLTNEGAAAYVLDALEVSLPLPDDHVELLDFTGRHERERSPQRHPLADGVWLRESRTGRAGLDSPSMIVAGTAGFGFGHGDVIALAVGAVGNGTMSVARSAAEAARISGGELLLPGEIVLKQGESYETPWVFVVAADDGLDGAAAALHRWQRSLPAHPGIQPVTLNVWEAVYFDHDLPRLKELANRAARVGVERFVLDDGWFHARRDATAGLGDWWVDPDVWPQGLTPLIDHVHALGMQFGLWFEPEMVNPDSDYFRAHPDWVLSAKGRLPVLKRNQFVADLSNPQAWQHIHDSIDAVLQTYDVDYVKWDHNRELLEAGSPARDGAPVAHRQAAAYLALLDALRQRHSGIAWESCASGGGRIDLGTVEHVQRFWTSDMTDALSRQQIQRWAGQLIAPEYLGAHISSPTSHQTGRTLSLDFRAATALFGSFGIEWDLTLASEEDLDRLASWCAIYREHRELLQSGTAVRLDCAEPTVIAHGVVGADGRDAIIAVVQLDEAASNRGVTLRIPRLQDELTYRGEWLGPVDLKPVSHTVGLPEGGPFADAQATGAALSQVGVWLPRRRPETITLLRLRA</sequence>
<name>A0A561E9G0_9MICO</name>
<accession>A0A561E9G0</accession>
<dbReference type="PANTHER" id="PTHR43053">
    <property type="entry name" value="GLYCOSIDASE FAMILY 31"/>
    <property type="match status" value="1"/>
</dbReference>
<dbReference type="PANTHER" id="PTHR43053:SF3">
    <property type="entry name" value="ALPHA-GALACTOSIDASE C-RELATED"/>
    <property type="match status" value="1"/>
</dbReference>
<organism evidence="6 7">
    <name type="scientific">Rudaeicoccus suwonensis</name>
    <dbReference type="NCBI Taxonomy" id="657409"/>
    <lineage>
        <taxon>Bacteria</taxon>
        <taxon>Bacillati</taxon>
        <taxon>Actinomycetota</taxon>
        <taxon>Actinomycetes</taxon>
        <taxon>Micrococcales</taxon>
        <taxon>Dermacoccaceae</taxon>
        <taxon>Rudaeicoccus</taxon>
    </lineage>
</organism>
<evidence type="ECO:0000313" key="6">
    <source>
        <dbReference type="EMBL" id="TWE12241.1"/>
    </source>
</evidence>
<dbReference type="InterPro" id="IPR017853">
    <property type="entry name" value="GH"/>
</dbReference>